<name>A0A6V7NKR4_ANACO</name>
<sequence>MDIYDILIDIIQKPYAYGFEEATRGCCGTGEIEVTLLCNSITAPTCPDDTKFVSGTAITQLRKLTKSSPTTCLGNTINSCLRLSSNASKIIRPISSSRYLDNNYVHLLSSFFSFL</sequence>
<dbReference type="InterPro" id="IPR036514">
    <property type="entry name" value="SGNH_hydro_sf"/>
</dbReference>
<dbReference type="EMBL" id="LR862139">
    <property type="protein sequence ID" value="CAD1818944.1"/>
    <property type="molecule type" value="Genomic_DNA"/>
</dbReference>
<evidence type="ECO:0000313" key="1">
    <source>
        <dbReference type="EMBL" id="CAD1818944.1"/>
    </source>
</evidence>
<reference evidence="1" key="1">
    <citation type="submission" date="2020-07" db="EMBL/GenBank/DDBJ databases">
        <authorList>
            <person name="Lin J."/>
        </authorList>
    </citation>
    <scope>NUCLEOTIDE SEQUENCE</scope>
</reference>
<dbReference type="InterPro" id="IPR050592">
    <property type="entry name" value="GDSL_lipolytic_enzyme"/>
</dbReference>
<proteinExistence type="predicted"/>
<organism evidence="1">
    <name type="scientific">Ananas comosus var. bracteatus</name>
    <name type="common">red pineapple</name>
    <dbReference type="NCBI Taxonomy" id="296719"/>
    <lineage>
        <taxon>Eukaryota</taxon>
        <taxon>Viridiplantae</taxon>
        <taxon>Streptophyta</taxon>
        <taxon>Embryophyta</taxon>
        <taxon>Tracheophyta</taxon>
        <taxon>Spermatophyta</taxon>
        <taxon>Magnoliopsida</taxon>
        <taxon>Liliopsida</taxon>
        <taxon>Poales</taxon>
        <taxon>Bromeliaceae</taxon>
        <taxon>Bromelioideae</taxon>
        <taxon>Ananas</taxon>
    </lineage>
</organism>
<accession>A0A6V7NKR4</accession>
<dbReference type="PANTHER" id="PTHR45642">
    <property type="entry name" value="GDSL ESTERASE/LIPASE EXL3"/>
    <property type="match status" value="1"/>
</dbReference>
<dbReference type="PANTHER" id="PTHR45642:SF95">
    <property type="entry name" value="GDSL-LIKE LIPASE_ACYLHYDROLASE FAMILY PROTEIN, EXPRESSED"/>
    <property type="match status" value="1"/>
</dbReference>
<dbReference type="AlphaFoldDB" id="A0A6V7NKR4"/>
<protein>
    <submittedName>
        <fullName evidence="1">Uncharacterized protein</fullName>
    </submittedName>
</protein>
<gene>
    <name evidence="1" type="ORF">CB5_LOCUS2155</name>
</gene>
<dbReference type="Gene3D" id="3.40.50.1110">
    <property type="entry name" value="SGNH hydrolase"/>
    <property type="match status" value="1"/>
</dbReference>